<gene>
    <name evidence="2" type="ORF">FEM03_18970</name>
</gene>
<comment type="caution">
    <text evidence="2">The sequence shown here is derived from an EMBL/GenBank/DDBJ whole genome shotgun (WGS) entry which is preliminary data.</text>
</comment>
<accession>A0A5R8KA35</accession>
<reference evidence="2 3" key="1">
    <citation type="submission" date="2019-05" db="EMBL/GenBank/DDBJ databases">
        <title>Verrucobacter flavum gen. nov., sp. nov. a new member of the family Verrucomicrobiaceae.</title>
        <authorList>
            <person name="Szuroczki S."/>
            <person name="Abbaszade G."/>
            <person name="Szabo A."/>
            <person name="Felfoldi T."/>
            <person name="Schumann P."/>
            <person name="Boka K."/>
            <person name="Keki Z."/>
            <person name="Toumi M."/>
            <person name="Toth E."/>
        </authorList>
    </citation>
    <scope>NUCLEOTIDE SEQUENCE [LARGE SCALE GENOMIC DNA]</scope>
    <source>
        <strain evidence="2 3">MG-N-17</strain>
    </source>
</reference>
<protein>
    <recommendedName>
        <fullName evidence="4">DUF2946 domain-containing protein</fullName>
    </recommendedName>
</protein>
<evidence type="ECO:0008006" key="4">
    <source>
        <dbReference type="Google" id="ProtNLM"/>
    </source>
</evidence>
<feature type="region of interest" description="Disordered" evidence="1">
    <location>
        <begin position="63"/>
        <end position="107"/>
    </location>
</feature>
<dbReference type="RefSeq" id="WP_138087869.1">
    <property type="nucleotide sequence ID" value="NZ_VAUV01000015.1"/>
</dbReference>
<evidence type="ECO:0000256" key="1">
    <source>
        <dbReference type="SAM" id="MobiDB-lite"/>
    </source>
</evidence>
<dbReference type="AlphaFoldDB" id="A0A5R8KA35"/>
<evidence type="ECO:0000313" key="2">
    <source>
        <dbReference type="EMBL" id="TLD69183.1"/>
    </source>
</evidence>
<dbReference type="EMBL" id="VAUV01000015">
    <property type="protein sequence ID" value="TLD69183.1"/>
    <property type="molecule type" value="Genomic_DNA"/>
</dbReference>
<feature type="compositionally biased region" description="Polar residues" evidence="1">
    <location>
        <begin position="63"/>
        <end position="81"/>
    </location>
</feature>
<dbReference type="Proteomes" id="UP000306196">
    <property type="component" value="Unassembled WGS sequence"/>
</dbReference>
<sequence>MQTIARASIAAALMITIGLHWSALQMVAWATMLPDYTAEQGLIEGIANTFNGTQPCPMCRQIAASQKSDPQSSAPTPNSNSRKLDSTAPKWISERRNLPSFHPRATNFQAQPHPALIHLLATQWHSRPPTPPPRPSAC</sequence>
<organism evidence="2 3">
    <name type="scientific">Phragmitibacter flavus</name>
    <dbReference type="NCBI Taxonomy" id="2576071"/>
    <lineage>
        <taxon>Bacteria</taxon>
        <taxon>Pseudomonadati</taxon>
        <taxon>Verrucomicrobiota</taxon>
        <taxon>Verrucomicrobiia</taxon>
        <taxon>Verrucomicrobiales</taxon>
        <taxon>Verrucomicrobiaceae</taxon>
        <taxon>Phragmitibacter</taxon>
    </lineage>
</organism>
<evidence type="ECO:0000313" key="3">
    <source>
        <dbReference type="Proteomes" id="UP000306196"/>
    </source>
</evidence>
<name>A0A5R8KA35_9BACT</name>
<proteinExistence type="predicted"/>
<dbReference type="OrthoDB" id="200016at2"/>
<keyword evidence="3" id="KW-1185">Reference proteome</keyword>